<gene>
    <name evidence="1" type="ORF">BDZ94DRAFT_1299642</name>
</gene>
<evidence type="ECO:0000313" key="2">
    <source>
        <dbReference type="Proteomes" id="UP000807353"/>
    </source>
</evidence>
<name>A0A9P5Y430_9AGAR</name>
<proteinExistence type="predicted"/>
<dbReference type="EMBL" id="MU150293">
    <property type="protein sequence ID" value="KAF9460820.1"/>
    <property type="molecule type" value="Genomic_DNA"/>
</dbReference>
<accession>A0A9P5Y430</accession>
<protein>
    <submittedName>
        <fullName evidence="1">Uncharacterized protein</fullName>
    </submittedName>
</protein>
<comment type="caution">
    <text evidence="1">The sequence shown here is derived from an EMBL/GenBank/DDBJ whole genome shotgun (WGS) entry which is preliminary data.</text>
</comment>
<organism evidence="1 2">
    <name type="scientific">Collybia nuda</name>
    <dbReference type="NCBI Taxonomy" id="64659"/>
    <lineage>
        <taxon>Eukaryota</taxon>
        <taxon>Fungi</taxon>
        <taxon>Dikarya</taxon>
        <taxon>Basidiomycota</taxon>
        <taxon>Agaricomycotina</taxon>
        <taxon>Agaricomycetes</taxon>
        <taxon>Agaricomycetidae</taxon>
        <taxon>Agaricales</taxon>
        <taxon>Tricholomatineae</taxon>
        <taxon>Clitocybaceae</taxon>
        <taxon>Collybia</taxon>
    </lineage>
</organism>
<keyword evidence="2" id="KW-1185">Reference proteome</keyword>
<dbReference type="Proteomes" id="UP000807353">
    <property type="component" value="Unassembled WGS sequence"/>
</dbReference>
<reference evidence="1" key="1">
    <citation type="submission" date="2020-11" db="EMBL/GenBank/DDBJ databases">
        <authorList>
            <consortium name="DOE Joint Genome Institute"/>
            <person name="Ahrendt S."/>
            <person name="Riley R."/>
            <person name="Andreopoulos W."/>
            <person name="Labutti K."/>
            <person name="Pangilinan J."/>
            <person name="Ruiz-Duenas F.J."/>
            <person name="Barrasa J.M."/>
            <person name="Sanchez-Garcia M."/>
            <person name="Camarero S."/>
            <person name="Miyauchi S."/>
            <person name="Serrano A."/>
            <person name="Linde D."/>
            <person name="Babiker R."/>
            <person name="Drula E."/>
            <person name="Ayuso-Fernandez I."/>
            <person name="Pacheco R."/>
            <person name="Padilla G."/>
            <person name="Ferreira P."/>
            <person name="Barriuso J."/>
            <person name="Kellner H."/>
            <person name="Castanera R."/>
            <person name="Alfaro M."/>
            <person name="Ramirez L."/>
            <person name="Pisabarro A.G."/>
            <person name="Kuo A."/>
            <person name="Tritt A."/>
            <person name="Lipzen A."/>
            <person name="He G."/>
            <person name="Yan M."/>
            <person name="Ng V."/>
            <person name="Cullen D."/>
            <person name="Martin F."/>
            <person name="Rosso M.-N."/>
            <person name="Henrissat B."/>
            <person name="Hibbett D."/>
            <person name="Martinez A.T."/>
            <person name="Grigoriev I.V."/>
        </authorList>
    </citation>
    <scope>NUCLEOTIDE SEQUENCE</scope>
    <source>
        <strain evidence="1">CBS 247.69</strain>
    </source>
</reference>
<sequence length="100" mass="10752">MCGGGAGVAMGAGWVCGGHGCVRVGMDAWVQAPGGRVHRVWVLVGAVWAWDTCVGAVLGNKWTVRGTAVRAIHVRHCEGGVWQWGTNFDKWFNPLSMQNF</sequence>
<evidence type="ECO:0000313" key="1">
    <source>
        <dbReference type="EMBL" id="KAF9460820.1"/>
    </source>
</evidence>
<dbReference type="AlphaFoldDB" id="A0A9P5Y430"/>